<dbReference type="OrthoDB" id="405976at2759"/>
<dbReference type="Gene3D" id="1.20.5.2050">
    <property type="match status" value="1"/>
</dbReference>
<reference evidence="1 2" key="1">
    <citation type="journal article" date="2017" name="BMC Genomics">
        <title>Whole-genome assembly of Babesia ovata and comparative genomics between closely related pathogens.</title>
        <authorList>
            <person name="Yamagishi J."/>
            <person name="Asada M."/>
            <person name="Hakimi H."/>
            <person name="Tanaka T.Q."/>
            <person name="Sugimoto C."/>
            <person name="Kawazu S."/>
        </authorList>
    </citation>
    <scope>NUCLEOTIDE SEQUENCE [LARGE SCALE GENOMIC DNA]</scope>
    <source>
        <strain evidence="1 2">Miyake</strain>
    </source>
</reference>
<dbReference type="GeneID" id="39873014"/>
<dbReference type="AlphaFoldDB" id="A0A2H6K8C6"/>
<evidence type="ECO:0000313" key="2">
    <source>
        <dbReference type="Proteomes" id="UP000236319"/>
    </source>
</evidence>
<dbReference type="Proteomes" id="UP000236319">
    <property type="component" value="Unassembled WGS sequence"/>
</dbReference>
<dbReference type="VEuPathDB" id="PiroplasmaDB:BOVATA_007370"/>
<name>A0A2H6K8C6_9APIC</name>
<organism evidence="1 2">
    <name type="scientific">Babesia ovata</name>
    <dbReference type="NCBI Taxonomy" id="189622"/>
    <lineage>
        <taxon>Eukaryota</taxon>
        <taxon>Sar</taxon>
        <taxon>Alveolata</taxon>
        <taxon>Apicomplexa</taxon>
        <taxon>Aconoidasida</taxon>
        <taxon>Piroplasmida</taxon>
        <taxon>Babesiidae</taxon>
        <taxon>Babesia</taxon>
    </lineage>
</organism>
<evidence type="ECO:0000313" key="1">
    <source>
        <dbReference type="EMBL" id="GBE59244.1"/>
    </source>
</evidence>
<sequence length="276" mass="32306">MFPRALVPLCFKHVWPLPRAGHVQLYTSQFLSRQWHSAAFTHRIPSLTLRAAPRAPLPWSVGQIRHFAGRQRGLKRRKSKSEPRRIQRAVGRRLELFYPKRARRTRIRLVQNSRGNVIFDPVLRRFLVVYYKQGVQVFRQFRATGSRFEIARSRAIAFARQMADEHLRRYRARPGVSEDASPSPVGSNIINLENKLQPDSNLSGVRGVFFDAKSGSWVAAYKDAGVRKYRLFPTRELGFQNSYSQAVEFLRFALYRNHQFLHRRTRTRKNRPVLKP</sequence>
<protein>
    <submittedName>
        <fullName evidence="1">Transcription factor with AP2 domain-containing protein</fullName>
    </submittedName>
</protein>
<proteinExistence type="predicted"/>
<gene>
    <name evidence="1" type="ORF">BOVATA_007370</name>
</gene>
<keyword evidence="2" id="KW-1185">Reference proteome</keyword>
<dbReference type="RefSeq" id="XP_028865487.1">
    <property type="nucleotide sequence ID" value="XM_029009654.1"/>
</dbReference>
<comment type="caution">
    <text evidence="1">The sequence shown here is derived from an EMBL/GenBank/DDBJ whole genome shotgun (WGS) entry which is preliminary data.</text>
</comment>
<accession>A0A2H6K8C6</accession>
<dbReference type="EMBL" id="BDSA01000001">
    <property type="protein sequence ID" value="GBE59244.1"/>
    <property type="molecule type" value="Genomic_DNA"/>
</dbReference>